<reference evidence="2 3" key="1">
    <citation type="submission" date="2018-06" db="EMBL/GenBank/DDBJ databases">
        <title>A transcriptomic atlas of mushroom development highlights an independent origin of complex multicellularity.</title>
        <authorList>
            <consortium name="DOE Joint Genome Institute"/>
            <person name="Krizsan K."/>
            <person name="Almasi E."/>
            <person name="Merenyi Z."/>
            <person name="Sahu N."/>
            <person name="Viragh M."/>
            <person name="Koszo T."/>
            <person name="Mondo S."/>
            <person name="Kiss B."/>
            <person name="Balint B."/>
            <person name="Kues U."/>
            <person name="Barry K."/>
            <person name="Hegedus J.C."/>
            <person name="Henrissat B."/>
            <person name="Johnson J."/>
            <person name="Lipzen A."/>
            <person name="Ohm R."/>
            <person name="Nagy I."/>
            <person name="Pangilinan J."/>
            <person name="Yan J."/>
            <person name="Xiong Y."/>
            <person name="Grigoriev I.V."/>
            <person name="Hibbett D.S."/>
            <person name="Nagy L.G."/>
        </authorList>
    </citation>
    <scope>NUCLEOTIDE SEQUENCE [LARGE SCALE GENOMIC DNA]</scope>
    <source>
        <strain evidence="2 3">SZMC22713</strain>
    </source>
</reference>
<evidence type="ECO:0000256" key="1">
    <source>
        <dbReference type="SAM" id="Phobius"/>
    </source>
</evidence>
<feature type="transmembrane region" description="Helical" evidence="1">
    <location>
        <begin position="24"/>
        <end position="48"/>
    </location>
</feature>
<proteinExistence type="predicted"/>
<dbReference type="VEuPathDB" id="FungiDB:BD410DRAFT_795810"/>
<keyword evidence="3" id="KW-1185">Reference proteome</keyword>
<evidence type="ECO:0000313" key="2">
    <source>
        <dbReference type="EMBL" id="TDL16004.1"/>
    </source>
</evidence>
<keyword evidence="1" id="KW-1133">Transmembrane helix</keyword>
<protein>
    <submittedName>
        <fullName evidence="2">Uncharacterized protein</fullName>
    </submittedName>
</protein>
<gene>
    <name evidence="2" type="ORF">BD410DRAFT_795810</name>
</gene>
<name>A0A4Y7PKK0_9AGAM</name>
<dbReference type="Proteomes" id="UP000294933">
    <property type="component" value="Unassembled WGS sequence"/>
</dbReference>
<keyword evidence="1" id="KW-0812">Transmembrane</keyword>
<feature type="transmembrane region" description="Helical" evidence="1">
    <location>
        <begin position="54"/>
        <end position="77"/>
    </location>
</feature>
<accession>A0A4Y7PKK0</accession>
<sequence>MSTITIHVSDMRNMQSMVRGSRSVTSNVLACVSLWCGTFGVVVLAWAIQPEPVAIVVTSSFLLLVCCIVAWHFYGYASGAEMEER</sequence>
<organism evidence="2 3">
    <name type="scientific">Rickenella mellea</name>
    <dbReference type="NCBI Taxonomy" id="50990"/>
    <lineage>
        <taxon>Eukaryota</taxon>
        <taxon>Fungi</taxon>
        <taxon>Dikarya</taxon>
        <taxon>Basidiomycota</taxon>
        <taxon>Agaricomycotina</taxon>
        <taxon>Agaricomycetes</taxon>
        <taxon>Hymenochaetales</taxon>
        <taxon>Rickenellaceae</taxon>
        <taxon>Rickenella</taxon>
    </lineage>
</organism>
<keyword evidence="1" id="KW-0472">Membrane</keyword>
<dbReference type="AlphaFoldDB" id="A0A4Y7PKK0"/>
<dbReference type="EMBL" id="ML170254">
    <property type="protein sequence ID" value="TDL16004.1"/>
    <property type="molecule type" value="Genomic_DNA"/>
</dbReference>
<evidence type="ECO:0000313" key="3">
    <source>
        <dbReference type="Proteomes" id="UP000294933"/>
    </source>
</evidence>